<name>A0A8J2W7J3_9NEOP</name>
<dbReference type="Pfam" id="PF13843">
    <property type="entry name" value="DDE_Tnp_1_7"/>
    <property type="match status" value="1"/>
</dbReference>
<evidence type="ECO:0000256" key="1">
    <source>
        <dbReference type="SAM" id="MobiDB-lite"/>
    </source>
</evidence>
<dbReference type="OrthoDB" id="118105at2759"/>
<comment type="caution">
    <text evidence="3">The sequence shown here is derived from an EMBL/GenBank/DDBJ whole genome shotgun (WGS) entry which is preliminary data.</text>
</comment>
<accession>A0A8J2W7J3</accession>
<feature type="domain" description="PiggyBac transposable element-derived protein" evidence="2">
    <location>
        <begin position="255"/>
        <end position="325"/>
    </location>
</feature>
<feature type="region of interest" description="Disordered" evidence="1">
    <location>
        <begin position="1"/>
        <end position="57"/>
    </location>
</feature>
<evidence type="ECO:0000259" key="2">
    <source>
        <dbReference type="Pfam" id="PF13843"/>
    </source>
</evidence>
<protein>
    <submittedName>
        <fullName evidence="3">(African queen) hypothetical protein</fullName>
    </submittedName>
</protein>
<keyword evidence="4" id="KW-1185">Reference proteome</keyword>
<dbReference type="Proteomes" id="UP000789524">
    <property type="component" value="Unassembled WGS sequence"/>
</dbReference>
<proteinExistence type="predicted"/>
<gene>
    <name evidence="3" type="ORF">DCHRY22_LOCUS11051</name>
</gene>
<dbReference type="PANTHER" id="PTHR46599">
    <property type="entry name" value="PIGGYBAC TRANSPOSABLE ELEMENT-DERIVED PROTEIN 4"/>
    <property type="match status" value="1"/>
</dbReference>
<feature type="compositionally biased region" description="Polar residues" evidence="1">
    <location>
        <begin position="14"/>
        <end position="23"/>
    </location>
</feature>
<organism evidence="3 4">
    <name type="scientific">Danaus chrysippus</name>
    <name type="common">African queen</name>
    <dbReference type="NCBI Taxonomy" id="151541"/>
    <lineage>
        <taxon>Eukaryota</taxon>
        <taxon>Metazoa</taxon>
        <taxon>Ecdysozoa</taxon>
        <taxon>Arthropoda</taxon>
        <taxon>Hexapoda</taxon>
        <taxon>Insecta</taxon>
        <taxon>Pterygota</taxon>
        <taxon>Neoptera</taxon>
        <taxon>Endopterygota</taxon>
        <taxon>Lepidoptera</taxon>
        <taxon>Glossata</taxon>
        <taxon>Ditrysia</taxon>
        <taxon>Papilionoidea</taxon>
        <taxon>Nymphalidae</taxon>
        <taxon>Danainae</taxon>
        <taxon>Danaini</taxon>
        <taxon>Danaina</taxon>
        <taxon>Danaus</taxon>
        <taxon>Anosia</taxon>
    </lineage>
</organism>
<reference evidence="3" key="1">
    <citation type="submission" date="2021-09" db="EMBL/GenBank/DDBJ databases">
        <authorList>
            <person name="Martin H S."/>
        </authorList>
    </citation>
    <scope>NUCLEOTIDE SEQUENCE</scope>
</reference>
<dbReference type="InterPro" id="IPR029526">
    <property type="entry name" value="PGBD"/>
</dbReference>
<dbReference type="PANTHER" id="PTHR46599:SF3">
    <property type="entry name" value="PIGGYBAC TRANSPOSABLE ELEMENT-DERIVED PROTEIN 4"/>
    <property type="match status" value="1"/>
</dbReference>
<dbReference type="EMBL" id="CAKASE010000073">
    <property type="protein sequence ID" value="CAG9574849.1"/>
    <property type="molecule type" value="Genomic_DNA"/>
</dbReference>
<sequence>MVDQSQEQKLAPTSAPSTPTSQKPARKPVLKTVKQTSTKTAVTPTKQRTLRQKKKTLGSKTSMRFDMKLKGMHHLQKQKPVGCNLDRSKHSLKGFIICFINSEHIVALLSEPYTGKDIEVRAVFCNAENMSRHSRRLNNREIAEYLWVDIPSDNENVCGDEHDKEEREDQPNPLVLGDFIGEVQANDFDSFDSDDDLPLSNLVSRNPDSAEPKIKHSNRHTVAPKWKKNYRTNIPREFSENVGKTNQVLMMENVTPLSLFHLFWTEHLQDILCFQTNFNATQSGKPFTTTTEELDAFIALNLVVGIKKLPSYRDYWSSAPDLHDSFVTDSVGF</sequence>
<feature type="compositionally biased region" description="Basic residues" evidence="1">
    <location>
        <begin position="48"/>
        <end position="57"/>
    </location>
</feature>
<dbReference type="AlphaFoldDB" id="A0A8J2W7J3"/>
<evidence type="ECO:0000313" key="4">
    <source>
        <dbReference type="Proteomes" id="UP000789524"/>
    </source>
</evidence>
<evidence type="ECO:0000313" key="3">
    <source>
        <dbReference type="EMBL" id="CAG9574849.1"/>
    </source>
</evidence>
<feature type="compositionally biased region" description="Polar residues" evidence="1">
    <location>
        <begin position="33"/>
        <end position="42"/>
    </location>
</feature>